<name>A0A932CPE8_UNCTE</name>
<dbReference type="InterPro" id="IPR000257">
    <property type="entry name" value="Uroporphyrinogen_deCOase"/>
</dbReference>
<dbReference type="Proteomes" id="UP000769766">
    <property type="component" value="Unassembled WGS sequence"/>
</dbReference>
<dbReference type="InterPro" id="IPR052024">
    <property type="entry name" value="Methanogen_methyltrans"/>
</dbReference>
<dbReference type="EMBL" id="JACPRF010000217">
    <property type="protein sequence ID" value="MBI2876651.1"/>
    <property type="molecule type" value="Genomic_DNA"/>
</dbReference>
<dbReference type="PANTHER" id="PTHR47099">
    <property type="entry name" value="METHYLCOBAMIDE:COM METHYLTRANSFERASE MTBA"/>
    <property type="match status" value="1"/>
</dbReference>
<comment type="caution">
    <text evidence="2">The sequence shown here is derived from an EMBL/GenBank/DDBJ whole genome shotgun (WGS) entry which is preliminary data.</text>
</comment>
<proteinExistence type="predicted"/>
<evidence type="ECO:0000313" key="3">
    <source>
        <dbReference type="Proteomes" id="UP000769766"/>
    </source>
</evidence>
<reference evidence="2" key="1">
    <citation type="submission" date="2020-07" db="EMBL/GenBank/DDBJ databases">
        <title>Huge and variable diversity of episymbiotic CPR bacteria and DPANN archaea in groundwater ecosystems.</title>
        <authorList>
            <person name="He C.Y."/>
            <person name="Keren R."/>
            <person name="Whittaker M."/>
            <person name="Farag I.F."/>
            <person name="Doudna J."/>
            <person name="Cate J.H.D."/>
            <person name="Banfield J.F."/>
        </authorList>
    </citation>
    <scope>NUCLEOTIDE SEQUENCE</scope>
    <source>
        <strain evidence="2">NC_groundwater_672_Ag_B-0.1um_62_36</strain>
    </source>
</reference>
<accession>A0A932CPE8</accession>
<evidence type="ECO:0000259" key="1">
    <source>
        <dbReference type="Pfam" id="PF01208"/>
    </source>
</evidence>
<dbReference type="SUPFAM" id="SSF51726">
    <property type="entry name" value="UROD/MetE-like"/>
    <property type="match status" value="1"/>
</dbReference>
<dbReference type="Pfam" id="PF01208">
    <property type="entry name" value="URO-D"/>
    <property type="match status" value="1"/>
</dbReference>
<dbReference type="PANTHER" id="PTHR47099:SF1">
    <property type="entry name" value="METHYLCOBAMIDE:COM METHYLTRANSFERASE MTBA"/>
    <property type="match status" value="1"/>
</dbReference>
<dbReference type="GO" id="GO:0004853">
    <property type="term" value="F:uroporphyrinogen decarboxylase activity"/>
    <property type="evidence" value="ECO:0007669"/>
    <property type="project" value="InterPro"/>
</dbReference>
<evidence type="ECO:0000313" key="2">
    <source>
        <dbReference type="EMBL" id="MBI2876651.1"/>
    </source>
</evidence>
<protein>
    <submittedName>
        <fullName evidence="2">Uroporphyrinogen decarboxylase family protein</fullName>
    </submittedName>
</protein>
<dbReference type="InterPro" id="IPR038071">
    <property type="entry name" value="UROD/MetE-like_sf"/>
</dbReference>
<sequence>MTIKDPEFVKAVLEFSVGMAVMGAKAQVELGAEIALVGDPTASLLSPKAYQTFAAPYTRKVIEQIERPTILHVCGQTSHIIETMCGTGAQGISVDLVDLPSIVSRVPSEVVIVGNLSPVGTLLNGTAEEVRKETRELLDKMREVPNYILATGCEIPLETPYENILAMVETVKNYGYAWLHPNTNRVKVTR</sequence>
<dbReference type="GO" id="GO:0006779">
    <property type="term" value="P:porphyrin-containing compound biosynthetic process"/>
    <property type="evidence" value="ECO:0007669"/>
    <property type="project" value="InterPro"/>
</dbReference>
<dbReference type="Gene3D" id="3.20.20.210">
    <property type="match status" value="1"/>
</dbReference>
<dbReference type="AlphaFoldDB" id="A0A932CPE8"/>
<feature type="domain" description="Uroporphyrinogen decarboxylase (URO-D)" evidence="1">
    <location>
        <begin position="1"/>
        <end position="174"/>
    </location>
</feature>
<organism evidence="2 3">
    <name type="scientific">Tectimicrobiota bacterium</name>
    <dbReference type="NCBI Taxonomy" id="2528274"/>
    <lineage>
        <taxon>Bacteria</taxon>
        <taxon>Pseudomonadati</taxon>
        <taxon>Nitrospinota/Tectimicrobiota group</taxon>
        <taxon>Candidatus Tectimicrobiota</taxon>
    </lineage>
</organism>
<gene>
    <name evidence="2" type="ORF">HYY20_07200</name>
</gene>